<dbReference type="AlphaFoldDB" id="A0A6N6JKY4"/>
<accession>A0A6N6JKY4</accession>
<dbReference type="OrthoDB" id="105077at2"/>
<dbReference type="GO" id="GO:0020037">
    <property type="term" value="F:heme binding"/>
    <property type="evidence" value="ECO:0007669"/>
    <property type="project" value="InterPro"/>
</dbReference>
<reference evidence="4 5" key="1">
    <citation type="submission" date="2019-12" db="EMBL/GenBank/DDBJ databases">
        <title>Litoreibacter badius sp. nov., a novel bacteriochlorophyll a-containing bacterium in the genus Litoreibacter.</title>
        <authorList>
            <person name="Kanamuro M."/>
            <person name="Takabe Y."/>
            <person name="Mori K."/>
            <person name="Takaichi S."/>
            <person name="Hanada S."/>
        </authorList>
    </citation>
    <scope>NUCLEOTIDE SEQUENCE [LARGE SCALE GENOMIC DNA]</scope>
    <source>
        <strain evidence="4 5">K6</strain>
    </source>
</reference>
<sequence>MVQMFHGLSRYDYLVKECLNAHALNDSAPFPQVFGRLFHENPVTGNLSTSHIVDAFDALVETMRTDEINDGPADAGMTFLGQFVDHDVTLDAQSAIGTRIDPRSIRNIRTPNLDLDCVYGDGPEATPFLYSPDHEGFMLMGREDNPNDLPRNCKGRALIGDPRNDENIIVSQIQGAFIQLHNILMSHVEEEDDTAKDVHDCAAMGIRSEIWSEVVAPKLMGFEQVRRFIRLHYQWIVLHEMLPAFVDQKIIDHVLAHDPFPNAPIMPAEFSGAAYRFGHATVQPTYKLKKGGDPVHLFEMLGFSPRGTESDIEMRMFFDVAGTAAQKALPVGIEMADTLFQLPGNIVGGGLEWNGHEIPLEQARKLGLRNILRDRSALKLASGQQAAAKLGLDALAPPTALTDHHIDKTPLWFYCLQEASEKGKGRLTGVGGHIVASVIIRLLRLDPESVLNLHHFEPWHGFGGADCTMGRMMEYVETHRDHVTHREDLFCG</sequence>
<proteinExistence type="predicted"/>
<dbReference type="InterPro" id="IPR010255">
    <property type="entry name" value="Haem_peroxidase_sf"/>
</dbReference>
<dbReference type="PANTHER" id="PTHR11475:SF4">
    <property type="entry name" value="CHORION PEROXIDASE"/>
    <property type="match status" value="1"/>
</dbReference>
<evidence type="ECO:0000256" key="2">
    <source>
        <dbReference type="ARBA" id="ARBA00022525"/>
    </source>
</evidence>
<dbReference type="InterPro" id="IPR037120">
    <property type="entry name" value="Haem_peroxidase_sf_animal"/>
</dbReference>
<keyword evidence="2" id="KW-0964">Secreted</keyword>
<dbReference type="RefSeq" id="WP_159809798.1">
    <property type="nucleotide sequence ID" value="NZ_BLJE01000005.1"/>
</dbReference>
<keyword evidence="4" id="KW-0575">Peroxidase</keyword>
<dbReference type="EMBL" id="BLJE01000005">
    <property type="protein sequence ID" value="GFE66607.1"/>
    <property type="molecule type" value="Genomic_DNA"/>
</dbReference>
<protein>
    <submittedName>
        <fullName evidence="4">Ovoperoxidase</fullName>
    </submittedName>
</protein>
<dbReference type="Gene3D" id="1.10.640.10">
    <property type="entry name" value="Haem peroxidase domain superfamily, animal type"/>
    <property type="match status" value="1"/>
</dbReference>
<keyword evidence="5" id="KW-1185">Reference proteome</keyword>
<dbReference type="GO" id="GO:0005576">
    <property type="term" value="C:extracellular region"/>
    <property type="evidence" value="ECO:0007669"/>
    <property type="project" value="UniProtKB-SubCell"/>
</dbReference>
<dbReference type="PANTHER" id="PTHR11475">
    <property type="entry name" value="OXIDASE/PEROXIDASE"/>
    <property type="match status" value="1"/>
</dbReference>
<evidence type="ECO:0000256" key="3">
    <source>
        <dbReference type="ARBA" id="ARBA00023180"/>
    </source>
</evidence>
<dbReference type="GO" id="GO:0006979">
    <property type="term" value="P:response to oxidative stress"/>
    <property type="evidence" value="ECO:0007669"/>
    <property type="project" value="InterPro"/>
</dbReference>
<organism evidence="4 5">
    <name type="scientific">Litoreibacter roseus</name>
    <dbReference type="NCBI Taxonomy" id="2601869"/>
    <lineage>
        <taxon>Bacteria</taxon>
        <taxon>Pseudomonadati</taxon>
        <taxon>Pseudomonadota</taxon>
        <taxon>Alphaproteobacteria</taxon>
        <taxon>Rhodobacterales</taxon>
        <taxon>Roseobacteraceae</taxon>
        <taxon>Litoreibacter</taxon>
    </lineage>
</organism>
<comment type="subcellular location">
    <subcellularLocation>
        <location evidence="1">Secreted</location>
    </subcellularLocation>
</comment>
<dbReference type="Proteomes" id="UP000436822">
    <property type="component" value="Unassembled WGS sequence"/>
</dbReference>
<dbReference type="GO" id="GO:0004601">
    <property type="term" value="F:peroxidase activity"/>
    <property type="evidence" value="ECO:0007669"/>
    <property type="project" value="UniProtKB-KW"/>
</dbReference>
<comment type="caution">
    <text evidence="4">The sequence shown here is derived from an EMBL/GenBank/DDBJ whole genome shotgun (WGS) entry which is preliminary data.</text>
</comment>
<dbReference type="SUPFAM" id="SSF48113">
    <property type="entry name" value="Heme-dependent peroxidases"/>
    <property type="match status" value="1"/>
</dbReference>
<evidence type="ECO:0000313" key="4">
    <source>
        <dbReference type="EMBL" id="GFE66607.1"/>
    </source>
</evidence>
<evidence type="ECO:0000256" key="1">
    <source>
        <dbReference type="ARBA" id="ARBA00004613"/>
    </source>
</evidence>
<keyword evidence="3" id="KW-0325">Glycoprotein</keyword>
<dbReference type="InterPro" id="IPR019791">
    <property type="entry name" value="Haem_peroxidase_animal"/>
</dbReference>
<keyword evidence="4" id="KW-0560">Oxidoreductase</keyword>
<name>A0A6N6JKY4_9RHOB</name>
<evidence type="ECO:0000313" key="5">
    <source>
        <dbReference type="Proteomes" id="UP000436822"/>
    </source>
</evidence>
<gene>
    <name evidence="4" type="ORF">KIN_36810</name>
</gene>
<dbReference type="Pfam" id="PF03098">
    <property type="entry name" value="An_peroxidase"/>
    <property type="match status" value="1"/>
</dbReference>